<evidence type="ECO:0000313" key="3">
    <source>
        <dbReference type="EMBL" id="OPC77600.1"/>
    </source>
</evidence>
<evidence type="ECO:0000256" key="1">
    <source>
        <dbReference type="SAM" id="MobiDB-lite"/>
    </source>
</evidence>
<gene>
    <name evidence="3" type="ORF">B4N89_41260</name>
</gene>
<dbReference type="InterPro" id="IPR045608">
    <property type="entry name" value="Trypco2"/>
</dbReference>
<accession>A0A1T3NLI9</accession>
<dbReference type="Pfam" id="PF19631">
    <property type="entry name" value="Trypco2"/>
    <property type="match status" value="1"/>
</dbReference>
<evidence type="ECO:0000313" key="4">
    <source>
        <dbReference type="Proteomes" id="UP000190037"/>
    </source>
</evidence>
<sequence>MGADQAGIELASAVQSLRDELIEAAARGAGRNVRFTVETIELEFTVELREDTTGKAGVKAWVISAGAEASLGRTNTHRVKLALSARDTTTGRALEIGNPDRGSTSGFTHENPGDDGGS</sequence>
<proteinExistence type="predicted"/>
<keyword evidence="4" id="KW-1185">Reference proteome</keyword>
<protein>
    <recommendedName>
        <fullName evidence="2">Trypsin-co-occurring domain-containing protein</fullName>
    </recommendedName>
</protein>
<feature type="domain" description="Trypsin-co-occurring" evidence="2">
    <location>
        <begin position="8"/>
        <end position="84"/>
    </location>
</feature>
<dbReference type="Proteomes" id="UP000190037">
    <property type="component" value="Unassembled WGS sequence"/>
</dbReference>
<name>A0A1T3NLI9_9ACTN</name>
<evidence type="ECO:0000259" key="2">
    <source>
        <dbReference type="Pfam" id="PF19631"/>
    </source>
</evidence>
<dbReference type="AlphaFoldDB" id="A0A1T3NLI9"/>
<comment type="caution">
    <text evidence="3">The sequence shown here is derived from an EMBL/GenBank/DDBJ whole genome shotgun (WGS) entry which is preliminary data.</text>
</comment>
<dbReference type="RefSeq" id="WP_078982355.1">
    <property type="nucleotide sequence ID" value="NZ_MWQN01000004.1"/>
</dbReference>
<reference evidence="3 4" key="1">
    <citation type="submission" date="2017-03" db="EMBL/GenBank/DDBJ databases">
        <title>Draft genome sequence of Streptomyces scabrisporus NF3, endophyte isolated from Amphipterygium adstringens.</title>
        <authorList>
            <person name="Vazquez M."/>
            <person name="Ceapa C.D."/>
            <person name="Rodriguez Luna D."/>
            <person name="Sanchez Esquivel S."/>
        </authorList>
    </citation>
    <scope>NUCLEOTIDE SEQUENCE [LARGE SCALE GENOMIC DNA]</scope>
    <source>
        <strain evidence="3 4">NF3</strain>
    </source>
</reference>
<organism evidence="3 4">
    <name type="scientific">Embleya scabrispora</name>
    <dbReference type="NCBI Taxonomy" id="159449"/>
    <lineage>
        <taxon>Bacteria</taxon>
        <taxon>Bacillati</taxon>
        <taxon>Actinomycetota</taxon>
        <taxon>Actinomycetes</taxon>
        <taxon>Kitasatosporales</taxon>
        <taxon>Streptomycetaceae</taxon>
        <taxon>Embleya</taxon>
    </lineage>
</organism>
<feature type="region of interest" description="Disordered" evidence="1">
    <location>
        <begin position="89"/>
        <end position="118"/>
    </location>
</feature>
<dbReference type="STRING" id="159449.B4N89_41260"/>
<dbReference type="OrthoDB" id="3696289at2"/>
<dbReference type="EMBL" id="MWQN01000004">
    <property type="protein sequence ID" value="OPC77600.1"/>
    <property type="molecule type" value="Genomic_DNA"/>
</dbReference>